<protein>
    <recommendedName>
        <fullName evidence="4">DUF4251 domain-containing protein</fullName>
    </recommendedName>
</protein>
<reference evidence="2 3" key="1">
    <citation type="submission" date="2016-10" db="EMBL/GenBank/DDBJ databases">
        <authorList>
            <person name="de Groot N.N."/>
        </authorList>
    </citation>
    <scope>NUCLEOTIDE SEQUENCE [LARGE SCALE GENOMIC DNA]</scope>
    <source>
        <strain evidence="2 3">NLAE-zl-C57</strain>
    </source>
</reference>
<sequence>MRKSHLLLLLLMFSINIQAQKIKVDRTDKFTGLKEQRTSFEKIVSDPLIMGGQMGRNIWVAFQSFGDSKVPIMIMKWCTNEVRAIDKGETVIFLDEDGKTHPYNNSQYTISSRGEGTVGALGMDLQGVNLILTGDFSVFKDKKMTDLRIYTTDGYIDFKIKKSNATKLNKMYKLITK</sequence>
<gene>
    <name evidence="2" type="ORF">SAMN05192582_11309</name>
</gene>
<organism evidence="2 3">
    <name type="scientific">Bacteroides ovatus</name>
    <dbReference type="NCBI Taxonomy" id="28116"/>
    <lineage>
        <taxon>Bacteria</taxon>
        <taxon>Pseudomonadati</taxon>
        <taxon>Bacteroidota</taxon>
        <taxon>Bacteroidia</taxon>
        <taxon>Bacteroidales</taxon>
        <taxon>Bacteroidaceae</taxon>
        <taxon>Bacteroides</taxon>
    </lineage>
</organism>
<accession>A0A1G8R945</accession>
<evidence type="ECO:0000256" key="1">
    <source>
        <dbReference type="SAM" id="SignalP"/>
    </source>
</evidence>
<feature type="signal peptide" evidence="1">
    <location>
        <begin position="1"/>
        <end position="19"/>
    </location>
</feature>
<dbReference type="EMBL" id="FNDO01000130">
    <property type="protein sequence ID" value="SDJ13497.1"/>
    <property type="molecule type" value="Genomic_DNA"/>
</dbReference>
<evidence type="ECO:0000313" key="3">
    <source>
        <dbReference type="Proteomes" id="UP000181870"/>
    </source>
</evidence>
<proteinExistence type="predicted"/>
<feature type="chain" id="PRO_5010161601" description="DUF4251 domain-containing protein" evidence="1">
    <location>
        <begin position="20"/>
        <end position="177"/>
    </location>
</feature>
<dbReference type="RefSeq" id="WP_074638942.1">
    <property type="nucleotide sequence ID" value="NZ_FNDO01000130.1"/>
</dbReference>
<dbReference type="Proteomes" id="UP000181870">
    <property type="component" value="Unassembled WGS sequence"/>
</dbReference>
<evidence type="ECO:0008006" key="4">
    <source>
        <dbReference type="Google" id="ProtNLM"/>
    </source>
</evidence>
<evidence type="ECO:0000313" key="2">
    <source>
        <dbReference type="EMBL" id="SDJ13497.1"/>
    </source>
</evidence>
<dbReference type="AlphaFoldDB" id="A0A1G8R945"/>
<keyword evidence="1" id="KW-0732">Signal</keyword>
<name>A0A1G8R945_BACOV</name>